<feature type="domain" description="RNA polymerase sigma factor 70 region 4 type 2" evidence="7">
    <location>
        <begin position="120"/>
        <end position="171"/>
    </location>
</feature>
<dbReference type="NCBIfam" id="TIGR02957">
    <property type="entry name" value="SigX4"/>
    <property type="match status" value="1"/>
</dbReference>
<gene>
    <name evidence="9" type="ORF">CLV54_0690</name>
</gene>
<keyword evidence="4" id="KW-0731">Sigma factor</keyword>
<evidence type="ECO:0000259" key="8">
    <source>
        <dbReference type="Pfam" id="PF12680"/>
    </source>
</evidence>
<evidence type="ECO:0000256" key="1">
    <source>
        <dbReference type="ARBA" id="ARBA00010641"/>
    </source>
</evidence>
<evidence type="ECO:0000313" key="9">
    <source>
        <dbReference type="EMBL" id="PJJ65653.1"/>
    </source>
</evidence>
<evidence type="ECO:0000313" key="10">
    <source>
        <dbReference type="Proteomes" id="UP000230161"/>
    </source>
</evidence>
<dbReference type="GO" id="GO:0003677">
    <property type="term" value="F:DNA binding"/>
    <property type="evidence" value="ECO:0007669"/>
    <property type="project" value="InterPro"/>
</dbReference>
<evidence type="ECO:0000259" key="6">
    <source>
        <dbReference type="Pfam" id="PF04542"/>
    </source>
</evidence>
<evidence type="ECO:0000256" key="4">
    <source>
        <dbReference type="ARBA" id="ARBA00023082"/>
    </source>
</evidence>
<keyword evidence="3" id="KW-0805">Transcription regulation</keyword>
<comment type="subunit">
    <text evidence="2">Interacts transiently with the RNA polymerase catalytic core formed by RpoA, RpoB, RpoC and RpoZ (2 alpha, 1 beta, 1 beta' and 1 omega subunit) to form the RNA polymerase holoenzyme that can initiate transcription.</text>
</comment>
<accession>A0A2M9C546</accession>
<dbReference type="Pfam" id="PF08281">
    <property type="entry name" value="Sigma70_r4_2"/>
    <property type="match status" value="1"/>
</dbReference>
<dbReference type="Gene3D" id="3.10.450.50">
    <property type="match status" value="1"/>
</dbReference>
<dbReference type="InterPro" id="IPR013249">
    <property type="entry name" value="RNA_pol_sigma70_r4_t2"/>
</dbReference>
<dbReference type="EMBL" id="PGFB01000001">
    <property type="protein sequence ID" value="PJJ65653.1"/>
    <property type="molecule type" value="Genomic_DNA"/>
</dbReference>
<dbReference type="RefSeq" id="WP_211294425.1">
    <property type="nucleotide sequence ID" value="NZ_PGFB01000001.1"/>
</dbReference>
<dbReference type="InterPro" id="IPR014303">
    <property type="entry name" value="RNA_pol_sigma-70_ECF"/>
</dbReference>
<comment type="similarity">
    <text evidence="1">Belongs to the sigma-70 factor family. ECF subfamily.</text>
</comment>
<evidence type="ECO:0000259" key="7">
    <source>
        <dbReference type="Pfam" id="PF08281"/>
    </source>
</evidence>
<protein>
    <submittedName>
        <fullName evidence="9">RNA polymerase sigma-70 factor (ECF subfamily)</fullName>
    </submittedName>
</protein>
<dbReference type="Pfam" id="PF04542">
    <property type="entry name" value="Sigma70_r2"/>
    <property type="match status" value="1"/>
</dbReference>
<keyword evidence="5" id="KW-0804">Transcription</keyword>
<evidence type="ECO:0000256" key="5">
    <source>
        <dbReference type="ARBA" id="ARBA00023163"/>
    </source>
</evidence>
<dbReference type="GO" id="GO:0016987">
    <property type="term" value="F:sigma factor activity"/>
    <property type="evidence" value="ECO:0007669"/>
    <property type="project" value="UniProtKB-KW"/>
</dbReference>
<organism evidence="9 10">
    <name type="scientific">Compostimonas suwonensis</name>
    <dbReference type="NCBI Taxonomy" id="1048394"/>
    <lineage>
        <taxon>Bacteria</taxon>
        <taxon>Bacillati</taxon>
        <taxon>Actinomycetota</taxon>
        <taxon>Actinomycetes</taxon>
        <taxon>Micrococcales</taxon>
        <taxon>Microbacteriaceae</taxon>
        <taxon>Compostimonas</taxon>
    </lineage>
</organism>
<dbReference type="GO" id="GO:0006352">
    <property type="term" value="P:DNA-templated transcription initiation"/>
    <property type="evidence" value="ECO:0007669"/>
    <property type="project" value="InterPro"/>
</dbReference>
<reference evidence="9 10" key="1">
    <citation type="submission" date="2017-11" db="EMBL/GenBank/DDBJ databases">
        <title>Genomic Encyclopedia of Archaeal and Bacterial Type Strains, Phase II (KMG-II): From Individual Species to Whole Genera.</title>
        <authorList>
            <person name="Goeker M."/>
        </authorList>
    </citation>
    <scope>NUCLEOTIDE SEQUENCE [LARGE SCALE GENOMIC DNA]</scope>
    <source>
        <strain evidence="9 10">DSM 25625</strain>
    </source>
</reference>
<dbReference type="Gene3D" id="1.10.10.10">
    <property type="entry name" value="Winged helix-like DNA-binding domain superfamily/Winged helix DNA-binding domain"/>
    <property type="match status" value="1"/>
</dbReference>
<dbReference type="SUPFAM" id="SSF54427">
    <property type="entry name" value="NTF2-like"/>
    <property type="match status" value="1"/>
</dbReference>
<keyword evidence="10" id="KW-1185">Reference proteome</keyword>
<dbReference type="PANTHER" id="PTHR30173">
    <property type="entry name" value="SIGMA 19 FACTOR"/>
    <property type="match status" value="1"/>
</dbReference>
<dbReference type="NCBIfam" id="TIGR02937">
    <property type="entry name" value="sigma70-ECF"/>
    <property type="match status" value="1"/>
</dbReference>
<dbReference type="NCBIfam" id="NF007214">
    <property type="entry name" value="PRK09636.1"/>
    <property type="match status" value="1"/>
</dbReference>
<feature type="domain" description="RNA polymerase sigma-70 region 2" evidence="6">
    <location>
        <begin position="17"/>
        <end position="76"/>
    </location>
</feature>
<dbReference type="PANTHER" id="PTHR30173:SF36">
    <property type="entry name" value="ECF RNA POLYMERASE SIGMA FACTOR SIGJ"/>
    <property type="match status" value="1"/>
</dbReference>
<dbReference type="InterPro" id="IPR037401">
    <property type="entry name" value="SnoaL-like"/>
</dbReference>
<dbReference type="InterPro" id="IPR007627">
    <property type="entry name" value="RNA_pol_sigma70_r2"/>
</dbReference>
<dbReference type="SUPFAM" id="SSF88659">
    <property type="entry name" value="Sigma3 and sigma4 domains of RNA polymerase sigma factors"/>
    <property type="match status" value="1"/>
</dbReference>
<dbReference type="AlphaFoldDB" id="A0A2M9C546"/>
<dbReference type="CDD" id="cd06171">
    <property type="entry name" value="Sigma70_r4"/>
    <property type="match status" value="1"/>
</dbReference>
<evidence type="ECO:0000256" key="2">
    <source>
        <dbReference type="ARBA" id="ARBA00011344"/>
    </source>
</evidence>
<proteinExistence type="inferred from homology"/>
<dbReference type="InterPro" id="IPR032710">
    <property type="entry name" value="NTF2-like_dom_sf"/>
</dbReference>
<dbReference type="InterPro" id="IPR013324">
    <property type="entry name" value="RNA_pol_sigma_r3/r4-like"/>
</dbReference>
<dbReference type="Gene3D" id="1.10.1740.10">
    <property type="match status" value="1"/>
</dbReference>
<dbReference type="Proteomes" id="UP000230161">
    <property type="component" value="Unassembled WGS sequence"/>
</dbReference>
<dbReference type="InterPro" id="IPR036388">
    <property type="entry name" value="WH-like_DNA-bd_sf"/>
</dbReference>
<sequence>MTTTTSEEGAARLHEFQAQRPRMFGIAYRMLGSATDADDVLQDAWLRWQGVDRSTVLDPAAYLARTVTNLCLNVLDSAHARREVYVGPWLPEPVVTRGTAEELPLGPLDDAAQRDTVSFALLQLLERLTPQERAAYVLHEAFDYGYREIAELIGTSEANARQLGARARQHIGSEREQRVDPGRWRELVGAFLAAARDGDIAALESLLADDVVTRSDGGGVVSAARKPVVGRDRVARFLAGVVERFAPNMAARFEEVNGEEAVVAMLGDELGGILFVEIRDGLIVTIDIVANPQKLAFAEAQLSGAEPSRPEPQ</sequence>
<dbReference type="InterPro" id="IPR014284">
    <property type="entry name" value="RNA_pol_sigma-70_dom"/>
</dbReference>
<feature type="domain" description="SnoaL-like" evidence="8">
    <location>
        <begin position="189"/>
        <end position="266"/>
    </location>
</feature>
<name>A0A2M9C546_9MICO</name>
<evidence type="ECO:0000256" key="3">
    <source>
        <dbReference type="ARBA" id="ARBA00023015"/>
    </source>
</evidence>
<comment type="caution">
    <text evidence="9">The sequence shown here is derived from an EMBL/GenBank/DDBJ whole genome shotgun (WGS) entry which is preliminary data.</text>
</comment>
<dbReference type="SUPFAM" id="SSF88946">
    <property type="entry name" value="Sigma2 domain of RNA polymerase sigma factors"/>
    <property type="match status" value="1"/>
</dbReference>
<dbReference type="Pfam" id="PF12680">
    <property type="entry name" value="SnoaL_2"/>
    <property type="match status" value="1"/>
</dbReference>
<dbReference type="InterPro" id="IPR013325">
    <property type="entry name" value="RNA_pol_sigma_r2"/>
</dbReference>
<dbReference type="InterPro" id="IPR052704">
    <property type="entry name" value="ECF_Sigma-70_Domain"/>
</dbReference>